<dbReference type="KEGG" id="ppoo:LW347_03390"/>
<protein>
    <submittedName>
        <fullName evidence="1">Uncharacterized protein</fullName>
    </submittedName>
</protein>
<organism evidence="1 2">
    <name type="scientific">Pectobacterium polonicum</name>
    <dbReference type="NCBI Taxonomy" id="2485124"/>
    <lineage>
        <taxon>Bacteria</taxon>
        <taxon>Pseudomonadati</taxon>
        <taxon>Pseudomonadota</taxon>
        <taxon>Gammaproteobacteria</taxon>
        <taxon>Enterobacterales</taxon>
        <taxon>Pectobacteriaceae</taxon>
        <taxon>Pectobacterium</taxon>
    </lineage>
</organism>
<evidence type="ECO:0000313" key="2">
    <source>
        <dbReference type="Proteomes" id="UP001059272"/>
    </source>
</evidence>
<dbReference type="Proteomes" id="UP001059272">
    <property type="component" value="Chromosome"/>
</dbReference>
<accession>A0AAE9NSC4</accession>
<dbReference type="EMBL" id="CP090065">
    <property type="protein sequence ID" value="UVO09041.1"/>
    <property type="molecule type" value="Genomic_DNA"/>
</dbReference>
<proteinExistence type="predicted"/>
<gene>
    <name evidence="1" type="ORF">LW347_03390</name>
</gene>
<evidence type="ECO:0000313" key="1">
    <source>
        <dbReference type="EMBL" id="UVO09041.1"/>
    </source>
</evidence>
<name>A0AAE9NSC4_9GAMM</name>
<dbReference type="RefSeq" id="WP_167494502.1">
    <property type="nucleotide sequence ID" value="NZ_CP090065.1"/>
</dbReference>
<dbReference type="AlphaFoldDB" id="A0AAE9NSC4"/>
<reference evidence="1" key="1">
    <citation type="submission" date="2021-12" db="EMBL/GenBank/DDBJ databases">
        <title>Genome sequence of novel Pectobacterium sp. causing blackleg.</title>
        <authorList>
            <person name="Wang J."/>
        </authorList>
    </citation>
    <scope>NUCLEOTIDE SEQUENCE</scope>
    <source>
        <strain evidence="1">BY21311</strain>
    </source>
</reference>
<sequence length="56" mass="6120">MIKLTIAAQRALTLMGLTTFYCLWRKRSYVSKNPAIYLQLADDIMGADVGPSAGNA</sequence>